<organism evidence="3 4">
    <name type="scientific">Lolium multiflorum</name>
    <name type="common">Italian ryegrass</name>
    <name type="synonym">Lolium perenne subsp. multiflorum</name>
    <dbReference type="NCBI Taxonomy" id="4521"/>
    <lineage>
        <taxon>Eukaryota</taxon>
        <taxon>Viridiplantae</taxon>
        <taxon>Streptophyta</taxon>
        <taxon>Embryophyta</taxon>
        <taxon>Tracheophyta</taxon>
        <taxon>Spermatophyta</taxon>
        <taxon>Magnoliopsida</taxon>
        <taxon>Liliopsida</taxon>
        <taxon>Poales</taxon>
        <taxon>Poaceae</taxon>
        <taxon>BOP clade</taxon>
        <taxon>Pooideae</taxon>
        <taxon>Poodae</taxon>
        <taxon>Poeae</taxon>
        <taxon>Poeae Chloroplast Group 2 (Poeae type)</taxon>
        <taxon>Loliodinae</taxon>
        <taxon>Loliinae</taxon>
        <taxon>Lolium</taxon>
    </lineage>
</organism>
<dbReference type="InterPro" id="IPR007573">
    <property type="entry name" value="QWRF"/>
</dbReference>
<evidence type="ECO:0008006" key="5">
    <source>
        <dbReference type="Google" id="ProtNLM"/>
    </source>
</evidence>
<dbReference type="Pfam" id="PF04484">
    <property type="entry name" value="QWRF"/>
    <property type="match status" value="1"/>
</dbReference>
<name>A0AAD8SEB3_LOLMU</name>
<evidence type="ECO:0000313" key="3">
    <source>
        <dbReference type="EMBL" id="KAK1649365.1"/>
    </source>
</evidence>
<gene>
    <name evidence="3" type="ORF">QYE76_067170</name>
</gene>
<comment type="similarity">
    <text evidence="1">Belongs to the QWRF family.</text>
</comment>
<feature type="compositionally biased region" description="Low complexity" evidence="2">
    <location>
        <begin position="58"/>
        <end position="70"/>
    </location>
</feature>
<accession>A0AAD8SEB3</accession>
<feature type="compositionally biased region" description="Low complexity" evidence="2">
    <location>
        <begin position="24"/>
        <end position="33"/>
    </location>
</feature>
<feature type="compositionally biased region" description="Basic and acidic residues" evidence="2">
    <location>
        <begin position="122"/>
        <end position="133"/>
    </location>
</feature>
<feature type="compositionally biased region" description="Low complexity" evidence="2">
    <location>
        <begin position="1"/>
        <end position="13"/>
    </location>
</feature>
<dbReference type="GO" id="GO:0051225">
    <property type="term" value="P:spindle assembly"/>
    <property type="evidence" value="ECO:0007669"/>
    <property type="project" value="TreeGrafter"/>
</dbReference>
<feature type="region of interest" description="Disordered" evidence="2">
    <location>
        <begin position="1"/>
        <end position="149"/>
    </location>
</feature>
<evidence type="ECO:0000313" key="4">
    <source>
        <dbReference type="Proteomes" id="UP001231189"/>
    </source>
</evidence>
<evidence type="ECO:0000256" key="2">
    <source>
        <dbReference type="SAM" id="MobiDB-lite"/>
    </source>
</evidence>
<evidence type="ECO:0000256" key="1">
    <source>
        <dbReference type="ARBA" id="ARBA00010016"/>
    </source>
</evidence>
<proteinExistence type="inferred from homology"/>
<comment type="caution">
    <text evidence="3">The sequence shown here is derived from an EMBL/GenBank/DDBJ whole genome shotgun (WGS) entry which is preliminary data.</text>
</comment>
<dbReference type="EMBL" id="JAUUTY010000004">
    <property type="protein sequence ID" value="KAK1649365.1"/>
    <property type="molecule type" value="Genomic_DNA"/>
</dbReference>
<protein>
    <recommendedName>
        <fullName evidence="5">QWRF motif-containing protein 3</fullName>
    </recommendedName>
</protein>
<reference evidence="3" key="1">
    <citation type="submission" date="2023-07" db="EMBL/GenBank/DDBJ databases">
        <title>A chromosome-level genome assembly of Lolium multiflorum.</title>
        <authorList>
            <person name="Chen Y."/>
            <person name="Copetti D."/>
            <person name="Kolliker R."/>
            <person name="Studer B."/>
        </authorList>
    </citation>
    <scope>NUCLEOTIDE SEQUENCE</scope>
    <source>
        <strain evidence="3">02402/16</strain>
        <tissue evidence="3">Leaf</tissue>
    </source>
</reference>
<dbReference type="GO" id="GO:0008017">
    <property type="term" value="F:microtubule binding"/>
    <property type="evidence" value="ECO:0007669"/>
    <property type="project" value="TreeGrafter"/>
</dbReference>
<dbReference type="GO" id="GO:0005737">
    <property type="term" value="C:cytoplasm"/>
    <property type="evidence" value="ECO:0007669"/>
    <property type="project" value="TreeGrafter"/>
</dbReference>
<dbReference type="PANTHER" id="PTHR31807:SF31">
    <property type="entry name" value="QWRF MOTIF PROTEIN (DUF566)-RELATED"/>
    <property type="match status" value="1"/>
</dbReference>
<dbReference type="Proteomes" id="UP001231189">
    <property type="component" value="Unassembled WGS sequence"/>
</dbReference>
<keyword evidence="4" id="KW-1185">Reference proteome</keyword>
<feature type="compositionally biased region" description="Pro residues" evidence="2">
    <location>
        <begin position="71"/>
        <end position="81"/>
    </location>
</feature>
<sequence length="468" mass="49816">MSSSRRWSSSPSSGTDLSAGRSILPAAALSPLRHSSRRSVSRSDPAPGGATGGRSIWPSSSDSKISSKKPSPSPFPSPSPSLSPSVATLADHLTNDAMDSAHAVAPSPQSLFRQRSCTELPRFADADAEERKIGRSSGKGGHAFGRSMRFLPSSKPASVTLTPGRIVPSDLRRLVGSSMDARADVPSSGSECSDASRGSSARSTIPKPPSPLIARASSVRLLGSSNTQWALSPGRRSSSPVKTLATVPESKGKKSLLSMGWGHLFNRRKTDSSIATTTLANVSPSPMSRSNGGIGEAGHQMRMMHCRFLQWRLLNAKADAASNNKRAIAEVQLMGTWASLSELRGKVARKRVQLDKENLKIKLTNILSSQMRGLDIWGQMESKHTLALNSTLDCAKAAVSRIPLTNGAKAQDTAVLVAELVRVAREEQALLQDCLDLLGRVSALQIEEQSLRCHMVQSSSSLNLVTVN</sequence>
<feature type="region of interest" description="Disordered" evidence="2">
    <location>
        <begin position="179"/>
        <end position="212"/>
    </location>
</feature>
<feature type="compositionally biased region" description="Polar residues" evidence="2">
    <location>
        <begin position="107"/>
        <end position="117"/>
    </location>
</feature>
<dbReference type="AlphaFoldDB" id="A0AAD8SEB3"/>
<feature type="compositionally biased region" description="Polar residues" evidence="2">
    <location>
        <begin position="187"/>
        <end position="203"/>
    </location>
</feature>
<dbReference type="GO" id="GO:0005880">
    <property type="term" value="C:nuclear microtubule"/>
    <property type="evidence" value="ECO:0007669"/>
    <property type="project" value="TreeGrafter"/>
</dbReference>
<dbReference type="PANTHER" id="PTHR31807">
    <property type="entry name" value="AUGMIN FAMILY MEMBER"/>
    <property type="match status" value="1"/>
</dbReference>